<name>A0A2W4YP50_9SPHN</name>
<dbReference type="EMBL" id="QFMX01000182">
    <property type="protein sequence ID" value="PZO69129.1"/>
    <property type="molecule type" value="Genomic_DNA"/>
</dbReference>
<comment type="caution">
    <text evidence="1">The sequence shown here is derived from an EMBL/GenBank/DDBJ whole genome shotgun (WGS) entry which is preliminary data.</text>
</comment>
<evidence type="ECO:0000313" key="1">
    <source>
        <dbReference type="EMBL" id="PZO69129.1"/>
    </source>
</evidence>
<dbReference type="Proteomes" id="UP000249555">
    <property type="component" value="Unassembled WGS sequence"/>
</dbReference>
<sequence>EHTPALPQEGPAPIDTGVLTPSFPYRGLYPWNYGYDQRGLTNFCDINARFVAGDWAWFARLGDWLVKNKQNTVFWFDDVFDGTPLSTRFPASLKRYWRERGLRRVLGMGWASNEGRPRGGEWEALTCVDAAGKSIEEAAWRKAICPQTPQYRTLADRNIAAVEFDAPEAVGALIGYAENTWAAHQASRCVRHADVPADVMMNRDLRHVAAGMAQRGAGGLPLGFVISTHSSAKDSPFSAGTIIDSLPKNGFVSLHIYQQDVWTKFSGVMSKIRQRNAREGSGVKAMPIAEVAFLCNYDIPLFRPSILRRREAHFRSLPRDDLFGHLATLNTTQYLYWLKSYQLMRWQWSA</sequence>
<gene>
    <name evidence="1" type="ORF">DI640_15500</name>
</gene>
<dbReference type="AlphaFoldDB" id="A0A2W4YP50"/>
<protein>
    <submittedName>
        <fullName evidence="1">Uncharacterized protein</fullName>
    </submittedName>
</protein>
<proteinExistence type="predicted"/>
<feature type="non-terminal residue" evidence="1">
    <location>
        <position position="350"/>
    </location>
</feature>
<organism evidence="1 2">
    <name type="scientific">Sphingomonas taxi</name>
    <dbReference type="NCBI Taxonomy" id="1549858"/>
    <lineage>
        <taxon>Bacteria</taxon>
        <taxon>Pseudomonadati</taxon>
        <taxon>Pseudomonadota</taxon>
        <taxon>Alphaproteobacteria</taxon>
        <taxon>Sphingomonadales</taxon>
        <taxon>Sphingomonadaceae</taxon>
        <taxon>Sphingomonas</taxon>
    </lineage>
</organism>
<evidence type="ECO:0000313" key="2">
    <source>
        <dbReference type="Proteomes" id="UP000249555"/>
    </source>
</evidence>
<accession>A0A2W4YP50</accession>
<feature type="non-terminal residue" evidence="1">
    <location>
        <position position="1"/>
    </location>
</feature>
<reference evidence="1 2" key="1">
    <citation type="submission" date="2017-08" db="EMBL/GenBank/DDBJ databases">
        <title>Infants hospitalized years apart are colonized by the same room-sourced microbial strains.</title>
        <authorList>
            <person name="Brooks B."/>
            <person name="Olm M.R."/>
            <person name="Firek B.A."/>
            <person name="Baker R."/>
            <person name="Thomas B.C."/>
            <person name="Morowitz M.J."/>
            <person name="Banfield J.F."/>
        </authorList>
    </citation>
    <scope>NUCLEOTIDE SEQUENCE [LARGE SCALE GENOMIC DNA]</scope>
    <source>
        <strain evidence="1">S2_018_000_R3_119</strain>
    </source>
</reference>